<evidence type="ECO:0000313" key="1">
    <source>
        <dbReference type="EMBL" id="MBC2869787.1"/>
    </source>
</evidence>
<comment type="caution">
    <text evidence="1">The sequence shown here is derived from an EMBL/GenBank/DDBJ whole genome shotgun (WGS) entry which is preliminary data.</text>
</comment>
<accession>A0A7X1I6Q8</accession>
<proteinExistence type="predicted"/>
<dbReference type="Proteomes" id="UP000517694">
    <property type="component" value="Unassembled WGS sequence"/>
</dbReference>
<dbReference type="RefSeq" id="WP_159665746.1">
    <property type="nucleotide sequence ID" value="NZ_JACMHY010000022.1"/>
</dbReference>
<protein>
    <submittedName>
        <fullName evidence="1">Uncharacterized protein</fullName>
    </submittedName>
</protein>
<sequence length="229" mass="25406">MRNVVSSITSTDVAEEYAEQVEALIEKLRPERETTQVNEWGQTEYYVRLYTYEAPGSGETMWAVDYSDPAIRELEESASHEEAEARYVELVRDSAENLGIDGDGFQERFTTTDVDGVPGPLPELPTVDPDEVSGLLDEDGTPVLYLERTDGDELALRTGQADQVDKDHVVLTRAEVLESLDLADGETRITSDHAARALWDYGMQTSLIAYRLNDTVKAVADSLFPVPTA</sequence>
<dbReference type="EMBL" id="JACMHY010000022">
    <property type="protein sequence ID" value="MBC2869787.1"/>
    <property type="molecule type" value="Genomic_DNA"/>
</dbReference>
<dbReference type="AlphaFoldDB" id="A0A7X1I6Q8"/>
<dbReference type="OrthoDB" id="4227793at2"/>
<name>A0A7X1I6Q8_9ACTN</name>
<gene>
    <name evidence="1" type="ORF">H1R13_34000</name>
</gene>
<organism evidence="1 2">
    <name type="scientific">Streptomyces mexicanus</name>
    <dbReference type="NCBI Taxonomy" id="178566"/>
    <lineage>
        <taxon>Bacteria</taxon>
        <taxon>Bacillati</taxon>
        <taxon>Actinomycetota</taxon>
        <taxon>Actinomycetes</taxon>
        <taxon>Kitasatosporales</taxon>
        <taxon>Streptomycetaceae</taxon>
        <taxon>Streptomyces</taxon>
    </lineage>
</organism>
<evidence type="ECO:0000313" key="2">
    <source>
        <dbReference type="Proteomes" id="UP000517694"/>
    </source>
</evidence>
<keyword evidence="2" id="KW-1185">Reference proteome</keyword>
<reference evidence="1 2" key="1">
    <citation type="submission" date="2020-08" db="EMBL/GenBank/DDBJ databases">
        <title>Whole-Genome Sequence of French Clinical Streptomyces mexicanus Strain Q0842.</title>
        <authorList>
            <person name="Boxberger M."/>
            <person name="La Scola B."/>
        </authorList>
    </citation>
    <scope>NUCLEOTIDE SEQUENCE [LARGE SCALE GENOMIC DNA]</scope>
    <source>
        <strain evidence="1 2">Marseille-Q0842</strain>
    </source>
</reference>